<accession>A0A8H4J0V8</accession>
<dbReference type="PANTHER" id="PTHR47178:SF6">
    <property type="entry name" value="FAD-BINDING DOMAIN-CONTAINING PROTEIN"/>
    <property type="match status" value="1"/>
</dbReference>
<dbReference type="GO" id="GO:0071949">
    <property type="term" value="F:FAD binding"/>
    <property type="evidence" value="ECO:0007669"/>
    <property type="project" value="InterPro"/>
</dbReference>
<evidence type="ECO:0000256" key="4">
    <source>
        <dbReference type="ARBA" id="ARBA00023002"/>
    </source>
</evidence>
<reference evidence="7" key="1">
    <citation type="submission" date="2020-04" db="EMBL/GenBank/DDBJ databases">
        <title>Genome Assembly and Annotation of Botryosphaeria dothidea sdau 11-99, a Latent Pathogen of Apple Fruit Ring Rot in China.</title>
        <authorList>
            <person name="Yu C."/>
            <person name="Diao Y."/>
            <person name="Lu Q."/>
            <person name="Zhao J."/>
            <person name="Cui S."/>
            <person name="Peng C."/>
            <person name="He B."/>
            <person name="Liu H."/>
        </authorList>
    </citation>
    <scope>NUCLEOTIDE SEQUENCE [LARGE SCALE GENOMIC DNA]</scope>
    <source>
        <strain evidence="7">Sdau11-99</strain>
    </source>
</reference>
<evidence type="ECO:0000256" key="3">
    <source>
        <dbReference type="ARBA" id="ARBA00022827"/>
    </source>
</evidence>
<dbReference type="Gene3D" id="3.50.50.60">
    <property type="entry name" value="FAD/NAD(P)-binding domain"/>
    <property type="match status" value="1"/>
</dbReference>
<sequence>MAEPQHPPFKVIIIGAGLSGSLLANGLLHASVPVTVYERDEENAKREGYQIHLGESTLVGMRACLSAAQIASVVQKFGRVGGRKGQASVIRHKDFRLLLDLKAFPDYSKSAPINRKVLRDTLAALLARVGVVKYEKRFVRYEIVADGGRERVRVHFQDGESDECDVLIGADGSVSKVNCQLGLNNISEINTHVNLLVKQDLPTEKLLALGREFTSGPILSMADNQNFYFSAYVPENSDKSGFDEFSSCSVGAALPIETAPPNINELSPKEKWDFVSRSITGWAPQFHRALDVARDSNFHTYIARTSSRPPRDWRNKVRSDDAQRMGHPRVWLMGDAMHAMFPYRGQGGNQAMRDAAVALPLLIDLAEKAKTGDLNDKHVEDACQAFEDEMIPRTFEWVKKSGGREIIPFNSSKLSTRILFAIASKLVWVARLWYFVKHTFGFSRSSNLDDAPELRE</sequence>
<evidence type="ECO:0000256" key="5">
    <source>
        <dbReference type="ARBA" id="ARBA00023033"/>
    </source>
</evidence>
<evidence type="ECO:0000259" key="6">
    <source>
        <dbReference type="Pfam" id="PF01494"/>
    </source>
</evidence>
<evidence type="ECO:0000313" key="8">
    <source>
        <dbReference type="Proteomes" id="UP000572817"/>
    </source>
</evidence>
<evidence type="ECO:0000256" key="2">
    <source>
        <dbReference type="ARBA" id="ARBA00022630"/>
    </source>
</evidence>
<dbReference type="GO" id="GO:0004497">
    <property type="term" value="F:monooxygenase activity"/>
    <property type="evidence" value="ECO:0007669"/>
    <property type="project" value="UniProtKB-KW"/>
</dbReference>
<keyword evidence="2" id="KW-0285">Flavoprotein</keyword>
<dbReference type="SUPFAM" id="SSF51905">
    <property type="entry name" value="FAD/NAD(P)-binding domain"/>
    <property type="match status" value="1"/>
</dbReference>
<dbReference type="PANTHER" id="PTHR47178">
    <property type="entry name" value="MONOOXYGENASE, FAD-BINDING"/>
    <property type="match status" value="1"/>
</dbReference>
<protein>
    <submittedName>
        <fullName evidence="7">Monooxygenase FAD-binding protein</fullName>
    </submittedName>
</protein>
<keyword evidence="8" id="KW-1185">Reference proteome</keyword>
<dbReference type="InterPro" id="IPR002938">
    <property type="entry name" value="FAD-bd"/>
</dbReference>
<evidence type="ECO:0000313" key="7">
    <source>
        <dbReference type="EMBL" id="KAF4310739.1"/>
    </source>
</evidence>
<dbReference type="EMBL" id="WWBZ02000013">
    <property type="protein sequence ID" value="KAF4310739.1"/>
    <property type="molecule type" value="Genomic_DNA"/>
</dbReference>
<dbReference type="Pfam" id="PF01494">
    <property type="entry name" value="FAD_binding_3"/>
    <property type="match status" value="2"/>
</dbReference>
<gene>
    <name evidence="7" type="ORF">GTA08_BOTSDO13721</name>
</gene>
<dbReference type="OrthoDB" id="47494at2759"/>
<name>A0A8H4J0V8_9PEZI</name>
<proteinExistence type="predicted"/>
<evidence type="ECO:0000256" key="1">
    <source>
        <dbReference type="ARBA" id="ARBA00001974"/>
    </source>
</evidence>
<comment type="caution">
    <text evidence="7">The sequence shown here is derived from an EMBL/GenBank/DDBJ whole genome shotgun (WGS) entry which is preliminary data.</text>
</comment>
<feature type="domain" description="FAD-binding" evidence="6">
    <location>
        <begin position="290"/>
        <end position="369"/>
    </location>
</feature>
<keyword evidence="3" id="KW-0274">FAD</keyword>
<dbReference type="AlphaFoldDB" id="A0A8H4J0V8"/>
<keyword evidence="4" id="KW-0560">Oxidoreductase</keyword>
<dbReference type="InterPro" id="IPR036188">
    <property type="entry name" value="FAD/NAD-bd_sf"/>
</dbReference>
<keyword evidence="5 7" id="KW-0503">Monooxygenase</keyword>
<organism evidence="7 8">
    <name type="scientific">Botryosphaeria dothidea</name>
    <dbReference type="NCBI Taxonomy" id="55169"/>
    <lineage>
        <taxon>Eukaryota</taxon>
        <taxon>Fungi</taxon>
        <taxon>Dikarya</taxon>
        <taxon>Ascomycota</taxon>
        <taxon>Pezizomycotina</taxon>
        <taxon>Dothideomycetes</taxon>
        <taxon>Dothideomycetes incertae sedis</taxon>
        <taxon>Botryosphaeriales</taxon>
        <taxon>Botryosphaeriaceae</taxon>
        <taxon>Botryosphaeria</taxon>
    </lineage>
</organism>
<feature type="domain" description="FAD-binding" evidence="6">
    <location>
        <begin position="10"/>
        <end position="235"/>
    </location>
</feature>
<dbReference type="PRINTS" id="PR00420">
    <property type="entry name" value="RNGMNOXGNASE"/>
</dbReference>
<dbReference type="Proteomes" id="UP000572817">
    <property type="component" value="Unassembled WGS sequence"/>
</dbReference>
<comment type="cofactor">
    <cofactor evidence="1">
        <name>FAD</name>
        <dbReference type="ChEBI" id="CHEBI:57692"/>
    </cofactor>
</comment>